<protein>
    <submittedName>
        <fullName evidence="1">Uncharacterized protein</fullName>
    </submittedName>
</protein>
<evidence type="ECO:0000313" key="1">
    <source>
        <dbReference type="EMBL" id="HEW52606.1"/>
    </source>
</evidence>
<gene>
    <name evidence="1" type="ORF">ENO77_00225</name>
</gene>
<organism evidence="1">
    <name type="scientific">Ignisphaera aggregans</name>
    <dbReference type="NCBI Taxonomy" id="334771"/>
    <lineage>
        <taxon>Archaea</taxon>
        <taxon>Thermoproteota</taxon>
        <taxon>Thermoprotei</taxon>
        <taxon>Desulfurococcales</taxon>
        <taxon>Desulfurococcaceae</taxon>
        <taxon>Ignisphaera</taxon>
    </lineage>
</organism>
<sequence>MIEERNIPLLISTAYAAPYISADSNAILDNEVVFKIVDMYVDEVVRYIKINGIKTVQSSHLKEDAYVLCGDSLIHVGTFSGGFIPSQNLLKFREACRSIVMLHTHPVPLPIPTLEDIVSMYQIGYGSECVLSRIHDGVAKMVCVEPFDYLENVMRGLENFSNEMFKLVDRYVVIEDEYGVFFLPYPSKRNLEKIEEEFVMHMKRTCRINIVSLDMERGEYDLSVFP</sequence>
<name>A0A7C2V8T6_9CREN</name>
<proteinExistence type="predicted"/>
<reference evidence="1" key="1">
    <citation type="journal article" date="2020" name="mSystems">
        <title>Genome- and Community-Level Interaction Insights into Carbon Utilization and Element Cycling Functions of Hydrothermarchaeota in Hydrothermal Sediment.</title>
        <authorList>
            <person name="Zhou Z."/>
            <person name="Liu Y."/>
            <person name="Xu W."/>
            <person name="Pan J."/>
            <person name="Luo Z.H."/>
            <person name="Li M."/>
        </authorList>
    </citation>
    <scope>NUCLEOTIDE SEQUENCE [LARGE SCALE GENOMIC DNA]</scope>
    <source>
        <strain evidence="1">SpSt-16</strain>
    </source>
</reference>
<accession>A0A7C2V8T6</accession>
<comment type="caution">
    <text evidence="1">The sequence shown here is derived from an EMBL/GenBank/DDBJ whole genome shotgun (WGS) entry which is preliminary data.</text>
</comment>
<dbReference type="EMBL" id="DSGT01000001">
    <property type="protein sequence ID" value="HEW52606.1"/>
    <property type="molecule type" value="Genomic_DNA"/>
</dbReference>
<dbReference type="AlphaFoldDB" id="A0A7C2V8T6"/>